<protein>
    <recommendedName>
        <fullName evidence="4">Protein OSCP1</fullName>
    </recommendedName>
</protein>
<dbReference type="Proteomes" id="UP001328107">
    <property type="component" value="Unassembled WGS sequence"/>
</dbReference>
<dbReference type="PANTHER" id="PTHR21439">
    <property type="entry name" value="OXIDORED-NITRO DOMAIN-CONTAINING PROTEIN"/>
    <property type="match status" value="1"/>
</dbReference>
<organism evidence="2 3">
    <name type="scientific">Pristionchus mayeri</name>
    <dbReference type="NCBI Taxonomy" id="1317129"/>
    <lineage>
        <taxon>Eukaryota</taxon>
        <taxon>Metazoa</taxon>
        <taxon>Ecdysozoa</taxon>
        <taxon>Nematoda</taxon>
        <taxon>Chromadorea</taxon>
        <taxon>Rhabditida</taxon>
        <taxon>Rhabditina</taxon>
        <taxon>Diplogasteromorpha</taxon>
        <taxon>Diplogasteroidea</taxon>
        <taxon>Neodiplogasteridae</taxon>
        <taxon>Pristionchus</taxon>
    </lineage>
</organism>
<accession>A0AAN4ZQH1</accession>
<evidence type="ECO:0008006" key="4">
    <source>
        <dbReference type="Google" id="ProtNLM"/>
    </source>
</evidence>
<sequence>SAPSFPSGVSLGLVGMRHSPSDNPMPLLYINLGAEMLYVLDQRLRSVGTDKAARVLTDLINNMFKSERLMKLTLPAAGQLRIEDLKTLFADIATSSIMKLNTTSMDKLFDLMVMTLKYQLHMLIAPEHLITLTVNHLEGILALFHENEEISNSVHYAYKLVMTQFGRAYACELYMLRGEMLTFFQNQRVKTSLLMRAGKQNDDGFFITPKEDQVITERTETPGFIKYYEDSILTRTEEFRTHRPDKKIDLAKEDLRLQCQPRLTDLGTNMYRKEQEKMVKDEDPGGGEASLLSAIITRGAEGADNFDISLFDSNNEESEYAAQSAAVAAANAVHIDASKTKKSLSSAISEMKVGEGGKKKKGADLLDMFDEAAARPPTGVKKKGGSVKEKRGKSPASADGERPTTRKTTRPATDEGTPARPASKSATRPASKGAAARPASGAATGAATRSRPASKEGARPASKAGGAAARPASGADRARSASVKKRTPPA</sequence>
<dbReference type="InterPro" id="IPR019332">
    <property type="entry name" value="OSCP1"/>
</dbReference>
<comment type="caution">
    <text evidence="2">The sequence shown here is derived from an EMBL/GenBank/DDBJ whole genome shotgun (WGS) entry which is preliminary data.</text>
</comment>
<dbReference type="EMBL" id="BTRK01000003">
    <property type="protein sequence ID" value="GMR42913.1"/>
    <property type="molecule type" value="Genomic_DNA"/>
</dbReference>
<dbReference type="GO" id="GO:0005737">
    <property type="term" value="C:cytoplasm"/>
    <property type="evidence" value="ECO:0007669"/>
    <property type="project" value="TreeGrafter"/>
</dbReference>
<reference evidence="3" key="1">
    <citation type="submission" date="2022-10" db="EMBL/GenBank/DDBJ databases">
        <title>Genome assembly of Pristionchus species.</title>
        <authorList>
            <person name="Yoshida K."/>
            <person name="Sommer R.J."/>
        </authorList>
    </citation>
    <scope>NUCLEOTIDE SEQUENCE [LARGE SCALE GENOMIC DNA]</scope>
    <source>
        <strain evidence="3">RS5460</strain>
    </source>
</reference>
<dbReference type="PANTHER" id="PTHR21439:SF0">
    <property type="entry name" value="PROTEIN OSCP1"/>
    <property type="match status" value="1"/>
</dbReference>
<dbReference type="Pfam" id="PF10188">
    <property type="entry name" value="Oscp1"/>
    <property type="match status" value="1"/>
</dbReference>
<evidence type="ECO:0000313" key="2">
    <source>
        <dbReference type="EMBL" id="GMR42913.1"/>
    </source>
</evidence>
<dbReference type="GO" id="GO:0005886">
    <property type="term" value="C:plasma membrane"/>
    <property type="evidence" value="ECO:0007669"/>
    <property type="project" value="TreeGrafter"/>
</dbReference>
<keyword evidence="3" id="KW-1185">Reference proteome</keyword>
<feature type="non-terminal residue" evidence="2">
    <location>
        <position position="1"/>
    </location>
</feature>
<dbReference type="AlphaFoldDB" id="A0AAN4ZQH1"/>
<evidence type="ECO:0000256" key="1">
    <source>
        <dbReference type="SAM" id="MobiDB-lite"/>
    </source>
</evidence>
<feature type="compositionally biased region" description="Basic residues" evidence="1">
    <location>
        <begin position="380"/>
        <end position="393"/>
    </location>
</feature>
<feature type="compositionally biased region" description="Low complexity" evidence="1">
    <location>
        <begin position="459"/>
        <end position="475"/>
    </location>
</feature>
<proteinExistence type="predicted"/>
<name>A0AAN4ZQH1_9BILA</name>
<gene>
    <name evidence="2" type="ORF">PMAYCL1PPCAC_13108</name>
</gene>
<feature type="region of interest" description="Disordered" evidence="1">
    <location>
        <begin position="370"/>
        <end position="490"/>
    </location>
</feature>
<evidence type="ECO:0000313" key="3">
    <source>
        <dbReference type="Proteomes" id="UP001328107"/>
    </source>
</evidence>
<feature type="compositionally biased region" description="Low complexity" evidence="1">
    <location>
        <begin position="428"/>
        <end position="451"/>
    </location>
</feature>